<evidence type="ECO:0000313" key="3">
    <source>
        <dbReference type="Proteomes" id="UP000238937"/>
    </source>
</evidence>
<dbReference type="EMBL" id="PVWO01000028">
    <property type="protein sequence ID" value="PSB58645.1"/>
    <property type="molecule type" value="Genomic_DNA"/>
</dbReference>
<accession>A0A2T1GLB1</accession>
<gene>
    <name evidence="2" type="ORF">C7B77_03980</name>
</gene>
<evidence type="ECO:0000313" key="2">
    <source>
        <dbReference type="EMBL" id="PSB58645.1"/>
    </source>
</evidence>
<evidence type="ECO:0000256" key="1">
    <source>
        <dbReference type="SAM" id="SignalP"/>
    </source>
</evidence>
<feature type="signal peptide" evidence="1">
    <location>
        <begin position="1"/>
        <end position="23"/>
    </location>
</feature>
<protein>
    <recommendedName>
        <fullName evidence="4">Pentapeptide repeat-containing protein</fullName>
    </recommendedName>
</protein>
<dbReference type="RefSeq" id="WP_106300557.1">
    <property type="nucleotide sequence ID" value="NZ_PVWO01000028.1"/>
</dbReference>
<dbReference type="OrthoDB" id="582351at2"/>
<dbReference type="Proteomes" id="UP000238937">
    <property type="component" value="Unassembled WGS sequence"/>
</dbReference>
<keyword evidence="3" id="KW-1185">Reference proteome</keyword>
<dbReference type="AlphaFoldDB" id="A0A2T1GLB1"/>
<evidence type="ECO:0008006" key="4">
    <source>
        <dbReference type="Google" id="ProtNLM"/>
    </source>
</evidence>
<dbReference type="InterPro" id="IPR001646">
    <property type="entry name" value="5peptide_repeat"/>
</dbReference>
<comment type="caution">
    <text evidence="2">The sequence shown here is derived from an EMBL/GenBank/DDBJ whole genome shotgun (WGS) entry which is preliminary data.</text>
</comment>
<dbReference type="Pfam" id="PF00805">
    <property type="entry name" value="Pentapeptide"/>
    <property type="match status" value="1"/>
</dbReference>
<reference evidence="2 3" key="1">
    <citation type="submission" date="2018-03" db="EMBL/GenBank/DDBJ databases">
        <title>The ancient ancestry and fast evolution of plastids.</title>
        <authorList>
            <person name="Moore K.R."/>
            <person name="Magnabosco C."/>
            <person name="Momper L."/>
            <person name="Gold D.A."/>
            <person name="Bosak T."/>
            <person name="Fournier G.P."/>
        </authorList>
    </citation>
    <scope>NUCLEOTIDE SEQUENCE [LARGE SCALE GENOMIC DNA]</scope>
    <source>
        <strain evidence="2 3">CCALA 037</strain>
    </source>
</reference>
<proteinExistence type="predicted"/>
<organism evidence="2 3">
    <name type="scientific">Chamaesiphon polymorphus CCALA 037</name>
    <dbReference type="NCBI Taxonomy" id="2107692"/>
    <lineage>
        <taxon>Bacteria</taxon>
        <taxon>Bacillati</taxon>
        <taxon>Cyanobacteriota</taxon>
        <taxon>Cyanophyceae</taxon>
        <taxon>Gomontiellales</taxon>
        <taxon>Chamaesiphonaceae</taxon>
        <taxon>Chamaesiphon</taxon>
    </lineage>
</organism>
<feature type="chain" id="PRO_5015668241" description="Pentapeptide repeat-containing protein" evidence="1">
    <location>
        <begin position="24"/>
        <end position="120"/>
    </location>
</feature>
<name>A0A2T1GLB1_9CYAN</name>
<keyword evidence="1" id="KW-0732">Signal</keyword>
<sequence>MLNRLTHSNKLSQLILTAGLCLATVLAIQIDRPATIATEKNLTGNGLMQNGVSLNGTSFNGANLNGASLNGTGLSENGVHSNKFGLTSPTLVTATLNQKPISKIHLEGGQLALKIKRSDV</sequence>